<gene>
    <name evidence="15" type="ORF">g.3747</name>
</gene>
<dbReference type="CDD" id="cd00223">
    <property type="entry name" value="TOPRIM_TopoIIB_SPO"/>
    <property type="match status" value="1"/>
</dbReference>
<dbReference type="InterPro" id="IPR036388">
    <property type="entry name" value="WH-like_DNA-bd_sf"/>
</dbReference>
<dbReference type="InterPro" id="IPR002815">
    <property type="entry name" value="Spo11/TopoVI_A"/>
</dbReference>
<dbReference type="Gene3D" id="3.40.1360.10">
    <property type="match status" value="1"/>
</dbReference>
<evidence type="ECO:0000256" key="2">
    <source>
        <dbReference type="ARBA" id="ARBA00001946"/>
    </source>
</evidence>
<evidence type="ECO:0000256" key="9">
    <source>
        <dbReference type="ARBA" id="ARBA00023125"/>
    </source>
</evidence>
<comment type="cofactor">
    <cofactor evidence="2">
        <name>Mg(2+)</name>
        <dbReference type="ChEBI" id="CHEBI:18420"/>
    </cofactor>
</comment>
<dbReference type="EC" id="5.6.2.2" evidence="5"/>
<keyword evidence="9 12" id="KW-0238">DNA-binding</keyword>
<dbReference type="PRINTS" id="PR01550">
    <property type="entry name" value="TOP6AFAMILY"/>
</dbReference>
<keyword evidence="8 12" id="KW-0799">Topoisomerase</keyword>
<evidence type="ECO:0000256" key="1">
    <source>
        <dbReference type="ARBA" id="ARBA00000185"/>
    </source>
</evidence>
<dbReference type="InterPro" id="IPR036078">
    <property type="entry name" value="Spo11/TopoVI_A_sf"/>
</dbReference>
<evidence type="ECO:0000259" key="14">
    <source>
        <dbReference type="Pfam" id="PF21180"/>
    </source>
</evidence>
<evidence type="ECO:0000259" key="13">
    <source>
        <dbReference type="Pfam" id="PF04406"/>
    </source>
</evidence>
<dbReference type="Gene3D" id="1.10.10.10">
    <property type="entry name" value="Winged helix-like DNA-binding domain superfamily/Winged helix DNA-binding domain"/>
    <property type="match status" value="1"/>
</dbReference>
<evidence type="ECO:0000256" key="10">
    <source>
        <dbReference type="ARBA" id="ARBA00023235"/>
    </source>
</evidence>
<evidence type="ECO:0000256" key="8">
    <source>
        <dbReference type="ARBA" id="ARBA00023029"/>
    </source>
</evidence>
<dbReference type="AlphaFoldDB" id="A0A1B6CGQ4"/>
<evidence type="ECO:0000256" key="12">
    <source>
        <dbReference type="PROSITE-ProRule" id="PRU01385"/>
    </source>
</evidence>
<dbReference type="PANTHER" id="PTHR10848:SF0">
    <property type="entry name" value="MEIOTIC RECOMBINATION PROTEIN SPO11"/>
    <property type="match status" value="1"/>
</dbReference>
<dbReference type="EMBL" id="GEDC01024719">
    <property type="protein sequence ID" value="JAS12579.1"/>
    <property type="molecule type" value="Transcribed_RNA"/>
</dbReference>
<dbReference type="GO" id="GO:0003918">
    <property type="term" value="F:DNA topoisomerase type II (double strand cut, ATP-hydrolyzing) activity"/>
    <property type="evidence" value="ECO:0007669"/>
    <property type="project" value="UniProtKB-UniRule"/>
</dbReference>
<name>A0A1B6CGQ4_9HEMI</name>
<keyword evidence="6" id="KW-0479">Metal-binding</keyword>
<dbReference type="SUPFAM" id="SSF56726">
    <property type="entry name" value="DNA topoisomerase IV, alpha subunit"/>
    <property type="match status" value="1"/>
</dbReference>
<dbReference type="GO" id="GO:0042138">
    <property type="term" value="P:meiotic DNA double-strand break formation"/>
    <property type="evidence" value="ECO:0007669"/>
    <property type="project" value="InterPro"/>
</dbReference>
<organism evidence="15">
    <name type="scientific">Clastoptera arizonana</name>
    <name type="common">Arizona spittle bug</name>
    <dbReference type="NCBI Taxonomy" id="38151"/>
    <lineage>
        <taxon>Eukaryota</taxon>
        <taxon>Metazoa</taxon>
        <taxon>Ecdysozoa</taxon>
        <taxon>Arthropoda</taxon>
        <taxon>Hexapoda</taxon>
        <taxon>Insecta</taxon>
        <taxon>Pterygota</taxon>
        <taxon>Neoptera</taxon>
        <taxon>Paraneoptera</taxon>
        <taxon>Hemiptera</taxon>
        <taxon>Auchenorrhyncha</taxon>
        <taxon>Cercopoidea</taxon>
        <taxon>Clastopteridae</taxon>
        <taxon>Clastoptera</taxon>
    </lineage>
</organism>
<evidence type="ECO:0000256" key="5">
    <source>
        <dbReference type="ARBA" id="ARBA00012895"/>
    </source>
</evidence>
<dbReference type="Pfam" id="PF04406">
    <property type="entry name" value="TP6A_N"/>
    <property type="match status" value="1"/>
</dbReference>
<dbReference type="PROSITE" id="PS52041">
    <property type="entry name" value="TOPO_IIB"/>
    <property type="match status" value="1"/>
</dbReference>
<feature type="domain" description="Spo11/DNA topoisomerase VI subunit A N-terminal" evidence="13">
    <location>
        <begin position="104"/>
        <end position="165"/>
    </location>
</feature>
<evidence type="ECO:0000256" key="6">
    <source>
        <dbReference type="ARBA" id="ARBA00022723"/>
    </source>
</evidence>
<dbReference type="GO" id="GO:0046872">
    <property type="term" value="F:metal ion binding"/>
    <property type="evidence" value="ECO:0007669"/>
    <property type="project" value="UniProtKB-KW"/>
</dbReference>
<dbReference type="InterPro" id="IPR034136">
    <property type="entry name" value="TOPRIM_Topo6A/Spo11"/>
</dbReference>
<evidence type="ECO:0000313" key="15">
    <source>
        <dbReference type="EMBL" id="JAS12579.1"/>
    </source>
</evidence>
<dbReference type="GO" id="GO:0003677">
    <property type="term" value="F:DNA binding"/>
    <property type="evidence" value="ECO:0007669"/>
    <property type="project" value="UniProtKB-UniRule"/>
</dbReference>
<dbReference type="InterPro" id="IPR013048">
    <property type="entry name" value="Meiotic_Spo11"/>
</dbReference>
<comment type="subcellular location">
    <subcellularLocation>
        <location evidence="3">Nucleus</location>
    </subcellularLocation>
</comment>
<dbReference type="GO" id="GO:0000228">
    <property type="term" value="C:nuclear chromosome"/>
    <property type="evidence" value="ECO:0007669"/>
    <property type="project" value="TreeGrafter"/>
</dbReference>
<dbReference type="GO" id="GO:0000706">
    <property type="term" value="P:meiotic DNA double-strand break processing"/>
    <property type="evidence" value="ECO:0007669"/>
    <property type="project" value="TreeGrafter"/>
</dbReference>
<protein>
    <recommendedName>
        <fullName evidence="5">DNA topoisomerase (ATP-hydrolyzing)</fullName>
        <ecNumber evidence="5">5.6.2.2</ecNumber>
    </recommendedName>
</protein>
<comment type="catalytic activity">
    <reaction evidence="1 12">
        <text>ATP-dependent breakage, passage and rejoining of double-stranded DNA.</text>
        <dbReference type="EC" id="5.6.2.2"/>
    </reaction>
</comment>
<dbReference type="GO" id="GO:0005524">
    <property type="term" value="F:ATP binding"/>
    <property type="evidence" value="ECO:0007669"/>
    <property type="project" value="InterPro"/>
</dbReference>
<accession>A0A1B6CGQ4</accession>
<proteinExistence type="inferred from homology"/>
<feature type="domain" description="Topoisomerase 6 subunit A/Spo11 TOPRIM" evidence="14">
    <location>
        <begin position="214"/>
        <end position="382"/>
    </location>
</feature>
<dbReference type="PRINTS" id="PR01551">
    <property type="entry name" value="SPO11HOMOLOG"/>
</dbReference>
<evidence type="ECO:0000256" key="7">
    <source>
        <dbReference type="ARBA" id="ARBA00022842"/>
    </source>
</evidence>
<reference evidence="15" key="1">
    <citation type="submission" date="2015-12" db="EMBL/GenBank/DDBJ databases">
        <title>De novo transcriptome assembly of four potential Pierce s Disease insect vectors from Arizona vineyards.</title>
        <authorList>
            <person name="Tassone E.E."/>
        </authorList>
    </citation>
    <scope>NUCLEOTIDE SEQUENCE</scope>
</reference>
<dbReference type="GO" id="GO:0007131">
    <property type="term" value="P:reciprocal meiotic recombination"/>
    <property type="evidence" value="ECO:0007669"/>
    <property type="project" value="TreeGrafter"/>
</dbReference>
<keyword evidence="7" id="KW-0460">Magnesium</keyword>
<evidence type="ECO:0000256" key="3">
    <source>
        <dbReference type="ARBA" id="ARBA00004123"/>
    </source>
</evidence>
<keyword evidence="10 12" id="KW-0413">Isomerase</keyword>
<dbReference type="Pfam" id="PF21180">
    <property type="entry name" value="TOP6A-Spo11_Toprim"/>
    <property type="match status" value="1"/>
</dbReference>
<sequence>MESNKTAHNPSFSSAIVLLRRKIRRETKDQNVVLPHKQSRSKLLTKIEKLILTVVEDISFSKEPKLQVPRRSTWVDCNIVNRKLSLKDKSQLKYQEILYTKNTKRMTVIFNLLAKVHNLLQNRTSVTYRELYYQHTDLYESQNTVKTAILDICHLLNTSPWDLRVFSTSKGLIAGPLLIKLGDNETIINCLSKGGVLVPQNVKKIVKLESSAKFVIVVEKDAAFQKLLEEEVLSRLGPCLLLTGKGEPDINTRLLLHRLWQDLKIPIFALVDSDPYGIEIMCTYRFGSLSMLEYSEHLAIPAIRWLGIHPTDIDALSIPSVPLTTNDNIKLLDLAGRPYIQNDANLMKQINCMITSGKKCEIENLSILSTNFLTDVFLCAKIISKEVI</sequence>
<keyword evidence="11" id="KW-0539">Nucleus</keyword>
<evidence type="ECO:0000256" key="11">
    <source>
        <dbReference type="ARBA" id="ARBA00023242"/>
    </source>
</evidence>
<feature type="active site" description="O-(5'-phospho-DNA)-tyrosine intermediate" evidence="12">
    <location>
        <position position="133"/>
    </location>
</feature>
<comment type="similarity">
    <text evidence="4 12">Belongs to the TOP6A family.</text>
</comment>
<dbReference type="PANTHER" id="PTHR10848">
    <property type="entry name" value="MEIOTIC RECOMBINATION PROTEIN SPO11"/>
    <property type="match status" value="1"/>
</dbReference>
<evidence type="ECO:0000256" key="4">
    <source>
        <dbReference type="ARBA" id="ARBA00006559"/>
    </source>
</evidence>
<dbReference type="InterPro" id="IPR013049">
    <property type="entry name" value="Spo11/TopoVI_A_N"/>
</dbReference>